<keyword evidence="3" id="KW-1185">Reference proteome</keyword>
<dbReference type="PANTHER" id="PTHR43441:SF11">
    <property type="entry name" value="RIBOSOMAL-PROTEIN-SERINE ACETYLTRANSFERASE"/>
    <property type="match status" value="1"/>
</dbReference>
<dbReference type="SUPFAM" id="SSF55729">
    <property type="entry name" value="Acyl-CoA N-acyltransferases (Nat)"/>
    <property type="match status" value="1"/>
</dbReference>
<dbReference type="EMBL" id="FNZI01000003">
    <property type="protein sequence ID" value="SEJ37455.1"/>
    <property type="molecule type" value="Genomic_DNA"/>
</dbReference>
<dbReference type="PANTHER" id="PTHR43441">
    <property type="entry name" value="RIBOSOMAL-PROTEIN-SERINE ACETYLTRANSFERASE"/>
    <property type="match status" value="1"/>
</dbReference>
<protein>
    <submittedName>
        <fullName evidence="2">Ribosomal-protein-alanine N-acetyltransferase</fullName>
    </submittedName>
</protein>
<dbReference type="GO" id="GO:0008999">
    <property type="term" value="F:protein-N-terminal-alanine acetyltransferase activity"/>
    <property type="evidence" value="ECO:0007669"/>
    <property type="project" value="TreeGrafter"/>
</dbReference>
<accession>A0A1H6YL51</accession>
<dbReference type="Pfam" id="PF13302">
    <property type="entry name" value="Acetyltransf_3"/>
    <property type="match status" value="1"/>
</dbReference>
<dbReference type="InterPro" id="IPR016181">
    <property type="entry name" value="Acyl_CoA_acyltransferase"/>
</dbReference>
<proteinExistence type="predicted"/>
<feature type="domain" description="N-acetyltransferase" evidence="1">
    <location>
        <begin position="12"/>
        <end position="180"/>
    </location>
</feature>
<dbReference type="PROSITE" id="PS51186">
    <property type="entry name" value="GNAT"/>
    <property type="match status" value="1"/>
</dbReference>
<dbReference type="GO" id="GO:1990189">
    <property type="term" value="F:protein N-terminal-serine acetyltransferase activity"/>
    <property type="evidence" value="ECO:0007669"/>
    <property type="project" value="TreeGrafter"/>
</dbReference>
<dbReference type="GO" id="GO:0005737">
    <property type="term" value="C:cytoplasm"/>
    <property type="evidence" value="ECO:0007669"/>
    <property type="project" value="TreeGrafter"/>
</dbReference>
<gene>
    <name evidence="2" type="ORF">SAMN05421637_1614</name>
</gene>
<evidence type="ECO:0000313" key="3">
    <source>
        <dbReference type="Proteomes" id="UP000183315"/>
    </source>
</evidence>
<name>A0A1H6YL51_9MICO</name>
<dbReference type="InterPro" id="IPR051908">
    <property type="entry name" value="Ribosomal_N-acetyltransferase"/>
</dbReference>
<evidence type="ECO:0000313" key="2">
    <source>
        <dbReference type="EMBL" id="SEJ37455.1"/>
    </source>
</evidence>
<dbReference type="RefSeq" id="WP_042213738.1">
    <property type="nucleotide sequence ID" value="NZ_BBLU01000004.1"/>
</dbReference>
<reference evidence="3" key="1">
    <citation type="submission" date="2016-10" db="EMBL/GenBank/DDBJ databases">
        <authorList>
            <person name="Varghese N."/>
        </authorList>
    </citation>
    <scope>NUCLEOTIDE SEQUENCE [LARGE SCALE GENOMIC DNA]</scope>
    <source>
        <strain evidence="3">DSM 24868</strain>
    </source>
</reference>
<evidence type="ECO:0000259" key="1">
    <source>
        <dbReference type="PROSITE" id="PS51186"/>
    </source>
</evidence>
<keyword evidence="2" id="KW-0808">Transferase</keyword>
<sequence length="192" mass="22129">MPSGPVLESAGVRLRALRPRDEAEWMDLRARNREWLRRWEATLPPEAQAADMSFRAFTRLERRQRRELSALPFAIEVDRRLVGRVAVAGIQWGAQRSASLGYWIDEGYTGRGIVTRAAAMAATYAFDIGLHRLEIAIRPENAASRRIAEKLDFTEEGERRSYLFIDGAWRDHLIFARTQDDPRPSRYWDVDG</sequence>
<dbReference type="STRING" id="1043493.SAMN05421637_1614"/>
<organism evidence="2 3">
    <name type="scientific">Demequina mangrovi</name>
    <dbReference type="NCBI Taxonomy" id="1043493"/>
    <lineage>
        <taxon>Bacteria</taxon>
        <taxon>Bacillati</taxon>
        <taxon>Actinomycetota</taxon>
        <taxon>Actinomycetes</taxon>
        <taxon>Micrococcales</taxon>
        <taxon>Demequinaceae</taxon>
        <taxon>Demequina</taxon>
    </lineage>
</organism>
<dbReference type="AlphaFoldDB" id="A0A1H6YL51"/>
<dbReference type="Gene3D" id="3.40.630.30">
    <property type="match status" value="1"/>
</dbReference>
<dbReference type="eggNOG" id="COG1670">
    <property type="taxonomic scope" value="Bacteria"/>
</dbReference>
<dbReference type="Proteomes" id="UP000183315">
    <property type="component" value="Unassembled WGS sequence"/>
</dbReference>
<dbReference type="InterPro" id="IPR000182">
    <property type="entry name" value="GNAT_dom"/>
</dbReference>